<evidence type="ECO:0000313" key="2">
    <source>
        <dbReference type="EMBL" id="JAC62521.1"/>
    </source>
</evidence>
<protein>
    <submittedName>
        <fullName evidence="2">Uncharacterized protein</fullName>
    </submittedName>
</protein>
<dbReference type="EMBL" id="GBEZ01024473">
    <property type="protein sequence ID" value="JAC62521.1"/>
    <property type="molecule type" value="Transcribed_RNA"/>
</dbReference>
<organism evidence="2">
    <name type="scientific">Tetraselmis sp. GSL018</name>
    <dbReference type="NCBI Taxonomy" id="582737"/>
    <lineage>
        <taxon>Eukaryota</taxon>
        <taxon>Viridiplantae</taxon>
        <taxon>Chlorophyta</taxon>
        <taxon>core chlorophytes</taxon>
        <taxon>Chlorodendrophyceae</taxon>
        <taxon>Chlorodendrales</taxon>
        <taxon>Chlorodendraceae</taxon>
        <taxon>Tetraselmis</taxon>
    </lineage>
</organism>
<evidence type="ECO:0000256" key="1">
    <source>
        <dbReference type="SAM" id="MobiDB-lite"/>
    </source>
</evidence>
<feature type="non-terminal residue" evidence="2">
    <location>
        <position position="1"/>
    </location>
</feature>
<name>A0A061QW23_9CHLO</name>
<feature type="compositionally biased region" description="Low complexity" evidence="1">
    <location>
        <begin position="27"/>
        <end position="40"/>
    </location>
</feature>
<feature type="compositionally biased region" description="Basic and acidic residues" evidence="1">
    <location>
        <begin position="41"/>
        <end position="50"/>
    </location>
</feature>
<sequence>ALGACGSAEVPPGHRGAVVGHKREQGDAGALGAAALPAPDQEAHQRHPGREAISQDSPAEAPAAEAIAPGSGGGRQLQQPLLRAPPARGARGGS</sequence>
<feature type="region of interest" description="Disordered" evidence="1">
    <location>
        <begin position="1"/>
        <end position="94"/>
    </location>
</feature>
<proteinExistence type="predicted"/>
<gene>
    <name evidence="2" type="ORF">TSPGSL018_23138</name>
</gene>
<accession>A0A061QW23</accession>
<dbReference type="AlphaFoldDB" id="A0A061QW23"/>
<reference evidence="2" key="1">
    <citation type="submission" date="2014-05" db="EMBL/GenBank/DDBJ databases">
        <title>The transcriptome of the halophilic microalga Tetraselmis sp. GSL018 isolated from the Great Salt Lake, Utah.</title>
        <authorList>
            <person name="Jinkerson R.E."/>
            <person name="D'Adamo S."/>
            <person name="Posewitz M.C."/>
        </authorList>
    </citation>
    <scope>NUCLEOTIDE SEQUENCE</scope>
    <source>
        <strain evidence="2">GSL018</strain>
    </source>
</reference>
<feature type="compositionally biased region" description="Low complexity" evidence="1">
    <location>
        <begin position="57"/>
        <end position="69"/>
    </location>
</feature>